<comment type="caution">
    <text evidence="1">The sequence shown here is derived from an EMBL/GenBank/DDBJ whole genome shotgun (WGS) entry which is preliminary data.</text>
</comment>
<dbReference type="RefSeq" id="WP_037907495.1">
    <property type="nucleotide sequence ID" value="NZ_CP068998.1"/>
</dbReference>
<evidence type="ECO:0000313" key="1">
    <source>
        <dbReference type="EMBL" id="KAJ03503.1"/>
    </source>
</evidence>
<reference evidence="1 2" key="1">
    <citation type="journal article" date="2014" name="Genome Announc.">
        <title>Draft Genome Sequences of Two Isolates of the Roseobacter Group, Sulfitobacter sp. Strains 3SOLIMAR09 and 1FIGIMAR09, from Harbors of Mallorca Island (Mediterranean Sea).</title>
        <authorList>
            <person name="Mas-Llado M."/>
            <person name="Pina-Villalonga J.M."/>
            <person name="Brunet-Galmes I."/>
            <person name="Nogales B."/>
            <person name="Bosch R."/>
        </authorList>
    </citation>
    <scope>NUCLEOTIDE SEQUENCE [LARGE SCALE GENOMIC DNA]</scope>
    <source>
        <strain evidence="1 2">1FIGIMAR09</strain>
    </source>
</reference>
<sequence length="116" mass="12509">MIGIVLWSDPVVAKAVFWCEDQGDLAYFRSKDPQNSPASALTAGDMVCFDVSTDEKMRLASNPRLISGHGRADLPGQLKATAGQMKKARTRSGSAKILPFEADKTAKVQERAALEA</sequence>
<accession>A0A061SUR6</accession>
<dbReference type="GeneID" id="72437505"/>
<protein>
    <submittedName>
        <fullName evidence="1">Uncharacterized protein</fullName>
    </submittedName>
</protein>
<dbReference type="EMBL" id="JEMU01000006">
    <property type="protein sequence ID" value="KAJ03503.1"/>
    <property type="molecule type" value="Genomic_DNA"/>
</dbReference>
<gene>
    <name evidence="1" type="ORF">PM02_09175</name>
</gene>
<keyword evidence="2" id="KW-1185">Reference proteome</keyword>
<dbReference type="eggNOG" id="ENOG5033A8V">
    <property type="taxonomic scope" value="Bacteria"/>
</dbReference>
<name>A0A061SUR6_9RHOB</name>
<dbReference type="STRING" id="83219.PM02_09175"/>
<proteinExistence type="predicted"/>
<dbReference type="Proteomes" id="UP000027337">
    <property type="component" value="Unassembled WGS sequence"/>
</dbReference>
<evidence type="ECO:0000313" key="2">
    <source>
        <dbReference type="Proteomes" id="UP000027337"/>
    </source>
</evidence>
<organism evidence="1 2">
    <name type="scientific">Sulfitobacter mediterraneus</name>
    <dbReference type="NCBI Taxonomy" id="83219"/>
    <lineage>
        <taxon>Bacteria</taxon>
        <taxon>Pseudomonadati</taxon>
        <taxon>Pseudomonadota</taxon>
        <taxon>Alphaproteobacteria</taxon>
        <taxon>Rhodobacterales</taxon>
        <taxon>Roseobacteraceae</taxon>
        <taxon>Sulfitobacter</taxon>
    </lineage>
</organism>
<dbReference type="AlphaFoldDB" id="A0A061SUR6"/>